<accession>A0A9P8A847</accession>
<feature type="compositionally biased region" description="Polar residues" evidence="1">
    <location>
        <begin position="56"/>
        <end position="68"/>
    </location>
</feature>
<reference evidence="2" key="1">
    <citation type="submission" date="2021-07" db="EMBL/GenBank/DDBJ databases">
        <title>Draft genome of Mortierella alpina, strain LL118, isolated from an aspen leaf litter sample.</title>
        <authorList>
            <person name="Yang S."/>
            <person name="Vinatzer B.A."/>
        </authorList>
    </citation>
    <scope>NUCLEOTIDE SEQUENCE</scope>
    <source>
        <strain evidence="2">LL118</strain>
    </source>
</reference>
<gene>
    <name evidence="2" type="ORF">KVV02_007521</name>
</gene>
<dbReference type="AlphaFoldDB" id="A0A9P8A847"/>
<protein>
    <submittedName>
        <fullName evidence="2">Uncharacterized protein</fullName>
    </submittedName>
</protein>
<dbReference type="EMBL" id="JAIFTL010000039">
    <property type="protein sequence ID" value="KAG9325490.1"/>
    <property type="molecule type" value="Genomic_DNA"/>
</dbReference>
<feature type="region of interest" description="Disordered" evidence="1">
    <location>
        <begin position="53"/>
        <end position="101"/>
    </location>
</feature>
<evidence type="ECO:0000313" key="3">
    <source>
        <dbReference type="Proteomes" id="UP000717515"/>
    </source>
</evidence>
<organism evidence="2 3">
    <name type="scientific">Mortierella alpina</name>
    <name type="common">Oleaginous fungus</name>
    <name type="synonym">Mortierella renispora</name>
    <dbReference type="NCBI Taxonomy" id="64518"/>
    <lineage>
        <taxon>Eukaryota</taxon>
        <taxon>Fungi</taxon>
        <taxon>Fungi incertae sedis</taxon>
        <taxon>Mucoromycota</taxon>
        <taxon>Mortierellomycotina</taxon>
        <taxon>Mortierellomycetes</taxon>
        <taxon>Mortierellales</taxon>
        <taxon>Mortierellaceae</taxon>
        <taxon>Mortierella</taxon>
    </lineage>
</organism>
<feature type="compositionally biased region" description="Polar residues" evidence="1">
    <location>
        <begin position="75"/>
        <end position="101"/>
    </location>
</feature>
<feature type="compositionally biased region" description="Polar residues" evidence="1">
    <location>
        <begin position="13"/>
        <end position="22"/>
    </location>
</feature>
<feature type="region of interest" description="Disordered" evidence="1">
    <location>
        <begin position="1"/>
        <end position="22"/>
    </location>
</feature>
<evidence type="ECO:0000256" key="1">
    <source>
        <dbReference type="SAM" id="MobiDB-lite"/>
    </source>
</evidence>
<name>A0A9P8A847_MORAP</name>
<dbReference type="Proteomes" id="UP000717515">
    <property type="component" value="Unassembled WGS sequence"/>
</dbReference>
<proteinExistence type="predicted"/>
<comment type="caution">
    <text evidence="2">The sequence shown here is derived from an EMBL/GenBank/DDBJ whole genome shotgun (WGS) entry which is preliminary data.</text>
</comment>
<sequence length="101" mass="10801">MSHQYTLIDEDSPNTSPSVSPRITQLRNVASPDLSSARPLITRAQILDSLMPLGRNPSSSISTLINNPQAPPLSEDQQLPPTTATINLQTSPSPVSLTSPE</sequence>
<evidence type="ECO:0000313" key="2">
    <source>
        <dbReference type="EMBL" id="KAG9325490.1"/>
    </source>
</evidence>